<dbReference type="Proteomes" id="UP000287124">
    <property type="component" value="Unassembled WGS sequence"/>
</dbReference>
<dbReference type="Gene3D" id="3.40.640.10">
    <property type="entry name" value="Type I PLP-dependent aspartate aminotransferase-like (Major domain)"/>
    <property type="match status" value="1"/>
</dbReference>
<dbReference type="SUPFAM" id="SSF53383">
    <property type="entry name" value="PLP-dependent transferases"/>
    <property type="match status" value="1"/>
</dbReference>
<dbReference type="PANTHER" id="PTHR43795:SF39">
    <property type="entry name" value="AMINOTRANSFERASE CLASS I_CLASSII DOMAIN-CONTAINING PROTEIN"/>
    <property type="match status" value="1"/>
</dbReference>
<feature type="domain" description="Aminotransferase class I/classII large" evidence="3">
    <location>
        <begin position="67"/>
        <end position="426"/>
    </location>
</feature>
<accession>A0A430LHN3</accession>
<dbReference type="InterPro" id="IPR004839">
    <property type="entry name" value="Aminotransferase_I/II_large"/>
</dbReference>
<comment type="similarity">
    <text evidence="1">Belongs to the class-I pyridoxal-phosphate-dependent aminotransferase family.</text>
</comment>
<dbReference type="GO" id="GO:0008483">
    <property type="term" value="F:transaminase activity"/>
    <property type="evidence" value="ECO:0007669"/>
    <property type="project" value="TreeGrafter"/>
</dbReference>
<dbReference type="InterPro" id="IPR050478">
    <property type="entry name" value="Ethylene_sulfur-biosynth"/>
</dbReference>
<gene>
    <name evidence="4" type="ORF">BHE90_010273</name>
</gene>
<dbReference type="CDD" id="cd00609">
    <property type="entry name" value="AAT_like"/>
    <property type="match status" value="1"/>
</dbReference>
<organism evidence="4 5">
    <name type="scientific">Fusarium euwallaceae</name>
    <dbReference type="NCBI Taxonomy" id="1147111"/>
    <lineage>
        <taxon>Eukaryota</taxon>
        <taxon>Fungi</taxon>
        <taxon>Dikarya</taxon>
        <taxon>Ascomycota</taxon>
        <taxon>Pezizomycotina</taxon>
        <taxon>Sordariomycetes</taxon>
        <taxon>Hypocreomycetidae</taxon>
        <taxon>Hypocreales</taxon>
        <taxon>Nectriaceae</taxon>
        <taxon>Fusarium</taxon>
        <taxon>Fusarium solani species complex</taxon>
    </lineage>
</organism>
<dbReference type="Pfam" id="PF00155">
    <property type="entry name" value="Aminotran_1_2"/>
    <property type="match status" value="1"/>
</dbReference>
<reference evidence="4 5" key="1">
    <citation type="submission" date="2017-06" db="EMBL/GenBank/DDBJ databases">
        <title>Comparative genomic analysis of Ambrosia Fusariam Clade fungi.</title>
        <authorList>
            <person name="Stajich J.E."/>
            <person name="Carrillo J."/>
            <person name="Kijimoto T."/>
            <person name="Eskalen A."/>
            <person name="O'Donnell K."/>
            <person name="Kasson M."/>
        </authorList>
    </citation>
    <scope>NUCLEOTIDE SEQUENCE [LARGE SCALE GENOMIC DNA]</scope>
    <source>
        <strain evidence="4 5">UCR1854</strain>
    </source>
</reference>
<name>A0A430LHN3_9HYPO</name>
<protein>
    <recommendedName>
        <fullName evidence="3">Aminotransferase class I/classII large domain-containing protein</fullName>
    </recommendedName>
</protein>
<dbReference type="EMBL" id="MIKF01000192">
    <property type="protein sequence ID" value="RTE75249.1"/>
    <property type="molecule type" value="Genomic_DNA"/>
</dbReference>
<dbReference type="InterPro" id="IPR015422">
    <property type="entry name" value="PyrdxlP-dep_Trfase_small"/>
</dbReference>
<dbReference type="InterPro" id="IPR015421">
    <property type="entry name" value="PyrdxlP-dep_Trfase_major"/>
</dbReference>
<keyword evidence="5" id="KW-1185">Reference proteome</keyword>
<evidence type="ECO:0000313" key="5">
    <source>
        <dbReference type="Proteomes" id="UP000287124"/>
    </source>
</evidence>
<dbReference type="InterPro" id="IPR015424">
    <property type="entry name" value="PyrdxlP-dep_Trfase"/>
</dbReference>
<dbReference type="PROSITE" id="PS00105">
    <property type="entry name" value="AA_TRANSFER_CLASS_1"/>
    <property type="match status" value="1"/>
</dbReference>
<evidence type="ECO:0000256" key="1">
    <source>
        <dbReference type="ARBA" id="ARBA00007441"/>
    </source>
</evidence>
<dbReference type="Gene3D" id="3.90.1150.10">
    <property type="entry name" value="Aspartate Aminotransferase, domain 1"/>
    <property type="match status" value="1"/>
</dbReference>
<comment type="caution">
    <text evidence="4">The sequence shown here is derived from an EMBL/GenBank/DDBJ whole genome shotgun (WGS) entry which is preliminary data.</text>
</comment>
<dbReference type="PANTHER" id="PTHR43795">
    <property type="entry name" value="BIFUNCTIONAL ASPARTATE AMINOTRANSFERASE AND GLUTAMATE/ASPARTATE-PREPHENATE AMINOTRANSFERASE-RELATED"/>
    <property type="match status" value="1"/>
</dbReference>
<dbReference type="PRINTS" id="PR00753">
    <property type="entry name" value="ACCSYNTHASE"/>
</dbReference>
<dbReference type="InterPro" id="IPR004838">
    <property type="entry name" value="NHTrfase_class1_PyrdxlP-BS"/>
</dbReference>
<evidence type="ECO:0000313" key="4">
    <source>
        <dbReference type="EMBL" id="RTE75249.1"/>
    </source>
</evidence>
<evidence type="ECO:0000256" key="2">
    <source>
        <dbReference type="ARBA" id="ARBA00022898"/>
    </source>
</evidence>
<dbReference type="AlphaFoldDB" id="A0A430LHN3"/>
<dbReference type="GO" id="GO:0030170">
    <property type="term" value="F:pyridoxal phosphate binding"/>
    <property type="evidence" value="ECO:0007669"/>
    <property type="project" value="InterPro"/>
</dbReference>
<proteinExistence type="inferred from homology"/>
<dbReference type="GO" id="GO:0006520">
    <property type="term" value="P:amino acid metabolic process"/>
    <property type="evidence" value="ECO:0007669"/>
    <property type="project" value="TreeGrafter"/>
</dbReference>
<evidence type="ECO:0000259" key="3">
    <source>
        <dbReference type="Pfam" id="PF00155"/>
    </source>
</evidence>
<sequence>MLEFAPSRRALASFNQGPAWDLMQKVQKLPHYDPMTQPSGIVDLSGALNAMMDDWMEQYFASAPPLDVKTIVNYGPLYGTDKLLSAAADFFNCFFKPSSPVLPSHVLAGSGVTSLIDLVAWALCDEGDAVLYPTPNFYMLAADLTTRASVTAIPVSTSGLQDPDGEGGIEDIIRLFEDAATNAEQTQGIRCRVLFLCNPQNPQGRCYAPKTLHALAKWCARRGMHLVADEIYALSGFHHDSCSEMEQFSSVLSIPSDGVLRDNVHCLYGLSKDFNMGGMRLGFLVTRNEQIRSAATRATWFTWITAFTDHFAAHFLGRLDLIKSYVTLYSRRLSAQYARTVDALERNGIPYNRANAGLFIFIDLANWLEYFKSPDAASRPRDLSLELKLCDWLIEHGVFLNAGEFAGSDRPGHFRLVFTEVPDATVLAIERIREALQLLSRRELLAH</sequence>
<keyword evidence="2" id="KW-0663">Pyridoxal phosphate</keyword>